<reference evidence="1 2" key="1">
    <citation type="journal article" date="2019" name="Sci. Rep.">
        <title>Orb-weaving spider Araneus ventricosus genome elucidates the spidroin gene catalogue.</title>
        <authorList>
            <person name="Kono N."/>
            <person name="Nakamura H."/>
            <person name="Ohtoshi R."/>
            <person name="Moran D.A.P."/>
            <person name="Shinohara A."/>
            <person name="Yoshida Y."/>
            <person name="Fujiwara M."/>
            <person name="Mori M."/>
            <person name="Tomita M."/>
            <person name="Arakawa K."/>
        </authorList>
    </citation>
    <scope>NUCLEOTIDE SEQUENCE [LARGE SCALE GENOMIC DNA]</scope>
</reference>
<dbReference type="EMBL" id="BGPR01000140">
    <property type="protein sequence ID" value="GBL98493.1"/>
    <property type="molecule type" value="Genomic_DNA"/>
</dbReference>
<sequence>MTVKMWKFMYSKTFTIVETLKNVHTDVCEDYRITICELSEECSVSCGTFQPNLSEDLDMARVFAKFVLKLLSADQKEDHFSAALDLLKCSK</sequence>
<protein>
    <submittedName>
        <fullName evidence="1">Uncharacterized protein</fullName>
    </submittedName>
</protein>
<organism evidence="1 2">
    <name type="scientific">Araneus ventricosus</name>
    <name type="common">Orbweaver spider</name>
    <name type="synonym">Epeira ventricosa</name>
    <dbReference type="NCBI Taxonomy" id="182803"/>
    <lineage>
        <taxon>Eukaryota</taxon>
        <taxon>Metazoa</taxon>
        <taxon>Ecdysozoa</taxon>
        <taxon>Arthropoda</taxon>
        <taxon>Chelicerata</taxon>
        <taxon>Arachnida</taxon>
        <taxon>Araneae</taxon>
        <taxon>Araneomorphae</taxon>
        <taxon>Entelegynae</taxon>
        <taxon>Araneoidea</taxon>
        <taxon>Araneidae</taxon>
        <taxon>Araneus</taxon>
    </lineage>
</organism>
<dbReference type="AlphaFoldDB" id="A0A4Y2C313"/>
<accession>A0A4Y2C313</accession>
<evidence type="ECO:0000313" key="1">
    <source>
        <dbReference type="EMBL" id="GBL98493.1"/>
    </source>
</evidence>
<evidence type="ECO:0000313" key="2">
    <source>
        <dbReference type="Proteomes" id="UP000499080"/>
    </source>
</evidence>
<keyword evidence="2" id="KW-1185">Reference proteome</keyword>
<dbReference type="OrthoDB" id="6491811at2759"/>
<name>A0A4Y2C313_ARAVE</name>
<comment type="caution">
    <text evidence="1">The sequence shown here is derived from an EMBL/GenBank/DDBJ whole genome shotgun (WGS) entry which is preliminary data.</text>
</comment>
<gene>
    <name evidence="1" type="ORF">AVEN_111617_1</name>
</gene>
<proteinExistence type="predicted"/>
<dbReference type="Proteomes" id="UP000499080">
    <property type="component" value="Unassembled WGS sequence"/>
</dbReference>